<evidence type="ECO:0000313" key="1">
    <source>
        <dbReference type="EMBL" id="CAA9420404.1"/>
    </source>
</evidence>
<gene>
    <name evidence="1" type="ORF">AVDCRST_MAG84-7124</name>
</gene>
<proteinExistence type="predicted"/>
<sequence length="40" mass="4305">MYAGTITETLGNYAARPGEGLAEILSVRGAFLTDRRKFSA</sequence>
<dbReference type="EMBL" id="CADCTZ010001811">
    <property type="protein sequence ID" value="CAA9420404.1"/>
    <property type="molecule type" value="Genomic_DNA"/>
</dbReference>
<protein>
    <submittedName>
        <fullName evidence="1">Uncharacterized protein</fullName>
    </submittedName>
</protein>
<reference evidence="1" key="1">
    <citation type="submission" date="2020-02" db="EMBL/GenBank/DDBJ databases">
        <authorList>
            <person name="Meier V. D."/>
        </authorList>
    </citation>
    <scope>NUCLEOTIDE SEQUENCE</scope>
    <source>
        <strain evidence="1">AVDCRST_MAG84</strain>
    </source>
</reference>
<organism evidence="1">
    <name type="scientific">uncultured Microcoleus sp</name>
    <dbReference type="NCBI Taxonomy" id="259945"/>
    <lineage>
        <taxon>Bacteria</taxon>
        <taxon>Bacillati</taxon>
        <taxon>Cyanobacteriota</taxon>
        <taxon>Cyanophyceae</taxon>
        <taxon>Oscillatoriophycideae</taxon>
        <taxon>Oscillatoriales</taxon>
        <taxon>Microcoleaceae</taxon>
        <taxon>Microcoleus</taxon>
        <taxon>environmental samples</taxon>
    </lineage>
</organism>
<accession>A0A6J4PM98</accession>
<name>A0A6J4PM98_9CYAN</name>
<dbReference type="AlphaFoldDB" id="A0A6J4PM98"/>